<dbReference type="Proteomes" id="UP000193558">
    <property type="component" value="Unassembled WGS sequence"/>
</dbReference>
<dbReference type="AlphaFoldDB" id="A0A1X1CK88"/>
<proteinExistence type="predicted"/>
<dbReference type="EMBL" id="MLFR01000052">
    <property type="protein sequence ID" value="ORM64770.1"/>
    <property type="molecule type" value="Genomic_DNA"/>
</dbReference>
<evidence type="ECO:0000256" key="1">
    <source>
        <dbReference type="SAM" id="SignalP"/>
    </source>
</evidence>
<evidence type="ECO:0000313" key="2">
    <source>
        <dbReference type="EMBL" id="ORM64770.1"/>
    </source>
</evidence>
<feature type="chain" id="PRO_5011987130" evidence="1">
    <location>
        <begin position="20"/>
        <end position="133"/>
    </location>
</feature>
<feature type="signal peptide" evidence="1">
    <location>
        <begin position="1"/>
        <end position="19"/>
    </location>
</feature>
<sequence>MMKKLLALSLVCFSFHAMAQTPATKKPFFDSKSYQVFLDTSKCVEGDVECDGIVYHSINKKNHHELTLKGSTLNIGPSHDFRGYIFRNGDYSYVLSPAAGAGNDDNHVWTLQVSQHHAQGDKVLFSENGNVVE</sequence>
<protein>
    <submittedName>
        <fullName evidence="2">Uncharacterized protein</fullName>
    </submittedName>
</protein>
<name>A0A1X1CK88_9GAMM</name>
<gene>
    <name evidence="2" type="ORF">HA51_26010</name>
</gene>
<keyword evidence="1" id="KW-0732">Signal</keyword>
<accession>A0A1X1CK88</accession>
<comment type="caution">
    <text evidence="2">The sequence shown here is derived from an EMBL/GenBank/DDBJ whole genome shotgun (WGS) entry which is preliminary data.</text>
</comment>
<organism evidence="2 3">
    <name type="scientific">Pantoea rwandensis</name>
    <dbReference type="NCBI Taxonomy" id="1076550"/>
    <lineage>
        <taxon>Bacteria</taxon>
        <taxon>Pseudomonadati</taxon>
        <taxon>Pseudomonadota</taxon>
        <taxon>Gammaproteobacteria</taxon>
        <taxon>Enterobacterales</taxon>
        <taxon>Erwiniaceae</taxon>
        <taxon>Pantoea</taxon>
    </lineage>
</organism>
<reference evidence="2 3" key="1">
    <citation type="journal article" date="2017" name="Antonie Van Leeuwenhoek">
        <title>Phylogenomic resolution of the bacterial genus Pantoea and its relationship with Erwinia and Tatumella.</title>
        <authorList>
            <person name="Palmer M."/>
            <person name="Steenkamp E.T."/>
            <person name="Coetzee M.P."/>
            <person name="Chan W.Y."/>
            <person name="van Zyl E."/>
            <person name="De Maayer P."/>
            <person name="Coutinho T.A."/>
            <person name="Blom J."/>
            <person name="Smits T.H."/>
            <person name="Duffy B."/>
            <person name="Venter S.N."/>
        </authorList>
    </citation>
    <scope>NUCLEOTIDE SEQUENCE [LARGE SCALE GENOMIC DNA]</scope>
    <source>
        <strain evidence="2 3">LMG 26275</strain>
    </source>
</reference>
<evidence type="ECO:0000313" key="3">
    <source>
        <dbReference type="Proteomes" id="UP000193558"/>
    </source>
</evidence>